<dbReference type="VEuPathDB" id="FungiDB:VP01_1294g2"/>
<feature type="domain" description="Retroviral polymerase SH3-like" evidence="1">
    <location>
        <begin position="3"/>
        <end position="52"/>
    </location>
</feature>
<accession>A0A0L6VQ03</accession>
<organism evidence="2 3">
    <name type="scientific">Puccinia sorghi</name>
    <dbReference type="NCBI Taxonomy" id="27349"/>
    <lineage>
        <taxon>Eukaryota</taxon>
        <taxon>Fungi</taxon>
        <taxon>Dikarya</taxon>
        <taxon>Basidiomycota</taxon>
        <taxon>Pucciniomycotina</taxon>
        <taxon>Pucciniomycetes</taxon>
        <taxon>Pucciniales</taxon>
        <taxon>Pucciniaceae</taxon>
        <taxon>Puccinia</taxon>
    </lineage>
</organism>
<dbReference type="EMBL" id="LAVV01003276">
    <property type="protein sequence ID" value="KNZ62250.1"/>
    <property type="molecule type" value="Genomic_DNA"/>
</dbReference>
<evidence type="ECO:0000313" key="2">
    <source>
        <dbReference type="EMBL" id="KNZ62250.1"/>
    </source>
</evidence>
<dbReference type="AlphaFoldDB" id="A0A0L6VQ03"/>
<proteinExistence type="predicted"/>
<dbReference type="Pfam" id="PF25597">
    <property type="entry name" value="SH3_retrovirus"/>
    <property type="match status" value="1"/>
</dbReference>
<sequence>MPSKMAPSGVEAIFINYDGHHHSYKLWVPESNSMVVSHHVQFFPTTFPIKNRNPPSPQPTLPLLKVVHHTLWTPLSIL</sequence>
<dbReference type="OrthoDB" id="6776856at2759"/>
<protein>
    <recommendedName>
        <fullName evidence="1">Retroviral polymerase SH3-like domain-containing protein</fullName>
    </recommendedName>
</protein>
<name>A0A0L6VQ03_9BASI</name>
<reference evidence="2 3" key="1">
    <citation type="submission" date="2015-08" db="EMBL/GenBank/DDBJ databases">
        <title>Next Generation Sequencing and Analysis of the Genome of Puccinia sorghi L Schw, the Causal Agent of Maize Common Rust.</title>
        <authorList>
            <person name="Rochi L."/>
            <person name="Burguener G."/>
            <person name="Darino M."/>
            <person name="Turjanski A."/>
            <person name="Kreff E."/>
            <person name="Dieguez M.J."/>
            <person name="Sacco F."/>
        </authorList>
    </citation>
    <scope>NUCLEOTIDE SEQUENCE [LARGE SCALE GENOMIC DNA]</scope>
    <source>
        <strain evidence="2 3">RO10H11247</strain>
    </source>
</reference>
<keyword evidence="3" id="KW-1185">Reference proteome</keyword>
<evidence type="ECO:0000259" key="1">
    <source>
        <dbReference type="Pfam" id="PF25597"/>
    </source>
</evidence>
<comment type="caution">
    <text evidence="2">The sequence shown here is derived from an EMBL/GenBank/DDBJ whole genome shotgun (WGS) entry which is preliminary data.</text>
</comment>
<evidence type="ECO:0000313" key="3">
    <source>
        <dbReference type="Proteomes" id="UP000037035"/>
    </source>
</evidence>
<dbReference type="Proteomes" id="UP000037035">
    <property type="component" value="Unassembled WGS sequence"/>
</dbReference>
<gene>
    <name evidence="2" type="ORF">VP01_1294g2</name>
</gene>
<dbReference type="InterPro" id="IPR057670">
    <property type="entry name" value="SH3_retrovirus"/>
</dbReference>